<dbReference type="RefSeq" id="WP_188551998.1">
    <property type="nucleotide sequence ID" value="NZ_BMFY01000021.1"/>
</dbReference>
<dbReference type="AlphaFoldDB" id="A0A8J2U1C2"/>
<dbReference type="Proteomes" id="UP000616114">
    <property type="component" value="Unassembled WGS sequence"/>
</dbReference>
<evidence type="ECO:0000313" key="2">
    <source>
        <dbReference type="Proteomes" id="UP000616114"/>
    </source>
</evidence>
<dbReference type="EMBL" id="BMFY01000021">
    <property type="protein sequence ID" value="GGA27867.1"/>
    <property type="molecule type" value="Genomic_DNA"/>
</dbReference>
<keyword evidence="2" id="KW-1185">Reference proteome</keyword>
<sequence length="118" mass="13733">MTFSDGTQFPWERRRFPRTVTDADVDHIIKEHGRNRPAGKTPLPAWGDPEDVTCHLNQILEQVYRDPRGPRAIRGTVELHTEYQGRVYRVVLNDGAFPSVRTIHTLGEHIDPMTYLWR</sequence>
<name>A0A8J2U1C2_9MICO</name>
<organism evidence="1 2">
    <name type="scientific">Sediminivirga luteola</name>
    <dbReference type="NCBI Taxonomy" id="1774748"/>
    <lineage>
        <taxon>Bacteria</taxon>
        <taxon>Bacillati</taxon>
        <taxon>Actinomycetota</taxon>
        <taxon>Actinomycetes</taxon>
        <taxon>Micrococcales</taxon>
        <taxon>Brevibacteriaceae</taxon>
        <taxon>Sediminivirga</taxon>
    </lineage>
</organism>
<protein>
    <submittedName>
        <fullName evidence="1">Uncharacterized protein</fullName>
    </submittedName>
</protein>
<comment type="caution">
    <text evidence="1">The sequence shown here is derived from an EMBL/GenBank/DDBJ whole genome shotgun (WGS) entry which is preliminary data.</text>
</comment>
<reference evidence="1" key="1">
    <citation type="journal article" date="2014" name="Int. J. Syst. Evol. Microbiol.">
        <title>Complete genome sequence of Corynebacterium casei LMG S-19264T (=DSM 44701T), isolated from a smear-ripened cheese.</title>
        <authorList>
            <consortium name="US DOE Joint Genome Institute (JGI-PGF)"/>
            <person name="Walter F."/>
            <person name="Albersmeier A."/>
            <person name="Kalinowski J."/>
            <person name="Ruckert C."/>
        </authorList>
    </citation>
    <scope>NUCLEOTIDE SEQUENCE</scope>
    <source>
        <strain evidence="1">CGMCC 1.12785</strain>
    </source>
</reference>
<gene>
    <name evidence="1" type="ORF">GCM10011333_33330</name>
</gene>
<reference evidence="1" key="2">
    <citation type="submission" date="2020-09" db="EMBL/GenBank/DDBJ databases">
        <authorList>
            <person name="Sun Q."/>
            <person name="Zhou Y."/>
        </authorList>
    </citation>
    <scope>NUCLEOTIDE SEQUENCE</scope>
    <source>
        <strain evidence="1">CGMCC 1.12785</strain>
    </source>
</reference>
<accession>A0A8J2U1C2</accession>
<proteinExistence type="predicted"/>
<evidence type="ECO:0000313" key="1">
    <source>
        <dbReference type="EMBL" id="GGA27867.1"/>
    </source>
</evidence>